<gene>
    <name evidence="1" type="ORF">FC78_GL002050</name>
</gene>
<dbReference type="Proteomes" id="UP000051515">
    <property type="component" value="Unassembled WGS sequence"/>
</dbReference>
<dbReference type="GO" id="GO:0008967">
    <property type="term" value="F:phosphoglycolate phosphatase activity"/>
    <property type="evidence" value="ECO:0007669"/>
    <property type="project" value="TreeGrafter"/>
</dbReference>
<dbReference type="RefSeq" id="WP_234032570.1">
    <property type="nucleotide sequence ID" value="NZ_AZDY01000037.1"/>
</dbReference>
<dbReference type="PANTHER" id="PTHR43434">
    <property type="entry name" value="PHOSPHOGLYCOLATE PHOSPHATASE"/>
    <property type="match status" value="1"/>
</dbReference>
<dbReference type="Pfam" id="PF13419">
    <property type="entry name" value="HAD_2"/>
    <property type="match status" value="1"/>
</dbReference>
<keyword evidence="1" id="KW-0378">Hydrolase</keyword>
<evidence type="ECO:0000313" key="1">
    <source>
        <dbReference type="EMBL" id="KRK83241.1"/>
    </source>
</evidence>
<dbReference type="InterPro" id="IPR006439">
    <property type="entry name" value="HAD-SF_hydro_IA"/>
</dbReference>
<dbReference type="SFLD" id="SFLDG01129">
    <property type="entry name" value="C1.5:_HAD__Beta-PGM__Phosphata"/>
    <property type="match status" value="1"/>
</dbReference>
<dbReference type="Gene3D" id="3.40.50.1000">
    <property type="entry name" value="HAD superfamily/HAD-like"/>
    <property type="match status" value="1"/>
</dbReference>
<proteinExistence type="predicted"/>
<keyword evidence="2" id="KW-1185">Reference proteome</keyword>
<name>A0A0R1KRC5_9LACO</name>
<dbReference type="SFLD" id="SFLDS00003">
    <property type="entry name" value="Haloacid_Dehalogenase"/>
    <property type="match status" value="1"/>
</dbReference>
<organism evidence="1 2">
    <name type="scientific">Companilactobacillus bobalius DSM 19674</name>
    <dbReference type="NCBI Taxonomy" id="1423788"/>
    <lineage>
        <taxon>Bacteria</taxon>
        <taxon>Bacillati</taxon>
        <taxon>Bacillota</taxon>
        <taxon>Bacilli</taxon>
        <taxon>Lactobacillales</taxon>
        <taxon>Lactobacillaceae</taxon>
        <taxon>Companilactobacillus</taxon>
        <taxon>Companilactobacillus bobalius</taxon>
    </lineage>
</organism>
<dbReference type="EMBL" id="AZDY01000037">
    <property type="protein sequence ID" value="KRK83241.1"/>
    <property type="molecule type" value="Genomic_DNA"/>
</dbReference>
<dbReference type="SUPFAM" id="SSF56784">
    <property type="entry name" value="HAD-like"/>
    <property type="match status" value="1"/>
</dbReference>
<dbReference type="InterPro" id="IPR041492">
    <property type="entry name" value="HAD_2"/>
</dbReference>
<accession>A0A0R1KRC5</accession>
<reference evidence="1 2" key="1">
    <citation type="journal article" date="2015" name="Genome Announc.">
        <title>Expanding the biotechnology potential of lactobacilli through comparative genomics of 213 strains and associated genera.</title>
        <authorList>
            <person name="Sun Z."/>
            <person name="Harris H.M."/>
            <person name="McCann A."/>
            <person name="Guo C."/>
            <person name="Argimon S."/>
            <person name="Zhang W."/>
            <person name="Yang X."/>
            <person name="Jeffery I.B."/>
            <person name="Cooney J.C."/>
            <person name="Kagawa T.F."/>
            <person name="Liu W."/>
            <person name="Song Y."/>
            <person name="Salvetti E."/>
            <person name="Wrobel A."/>
            <person name="Rasinkangas P."/>
            <person name="Parkhill J."/>
            <person name="Rea M.C."/>
            <person name="O'Sullivan O."/>
            <person name="Ritari J."/>
            <person name="Douillard F.P."/>
            <person name="Paul Ross R."/>
            <person name="Yang R."/>
            <person name="Briner A.E."/>
            <person name="Felis G.E."/>
            <person name="de Vos W.M."/>
            <person name="Barrangou R."/>
            <person name="Klaenhammer T.R."/>
            <person name="Caufield P.W."/>
            <person name="Cui Y."/>
            <person name="Zhang H."/>
            <person name="O'Toole P.W."/>
        </authorList>
    </citation>
    <scope>NUCLEOTIDE SEQUENCE [LARGE SCALE GENOMIC DNA]</scope>
    <source>
        <strain evidence="1 2">DSM 19674</strain>
    </source>
</reference>
<dbReference type="Gene3D" id="1.10.150.240">
    <property type="entry name" value="Putative phosphatase, domain 2"/>
    <property type="match status" value="1"/>
</dbReference>
<dbReference type="AlphaFoldDB" id="A0A0R1KRC5"/>
<evidence type="ECO:0000313" key="2">
    <source>
        <dbReference type="Proteomes" id="UP000051515"/>
    </source>
</evidence>
<dbReference type="InterPro" id="IPR050155">
    <property type="entry name" value="HAD-like_hydrolase_sf"/>
</dbReference>
<dbReference type="GO" id="GO:0006281">
    <property type="term" value="P:DNA repair"/>
    <property type="evidence" value="ECO:0007669"/>
    <property type="project" value="TreeGrafter"/>
</dbReference>
<dbReference type="STRING" id="1423788.FC78_GL002050"/>
<dbReference type="InterPro" id="IPR023198">
    <property type="entry name" value="PGP-like_dom2"/>
</dbReference>
<sequence length="208" mass="24545">MMKSIVWDFDDTIANGYPGIVSATQRSLRENFDISLSKDTIFKESKKTSVRQFVTELLKDQEDLKQAVDLFYSVYHRYEKEYHDKITLVPHIKNVLKYCDEKHYMQFIVTHRDQSIYDLAKSLGIEHYFKEIISVENGYKRKPNPEMLEYLIEKYGLSKDDLWVVGDREIDVKFGKGVGAHTILLNDQEVDFDYENRVSDLLEIEKII</sequence>
<dbReference type="PANTHER" id="PTHR43434:SF25">
    <property type="entry name" value="PHOSPHOGLYCOLATE PHOSPHATASE"/>
    <property type="match status" value="1"/>
</dbReference>
<comment type="caution">
    <text evidence="1">The sequence shown here is derived from an EMBL/GenBank/DDBJ whole genome shotgun (WGS) entry which is preliminary data.</text>
</comment>
<dbReference type="GO" id="GO:0005829">
    <property type="term" value="C:cytosol"/>
    <property type="evidence" value="ECO:0007669"/>
    <property type="project" value="TreeGrafter"/>
</dbReference>
<dbReference type="PATRIC" id="fig|1423788.3.peg.2115"/>
<dbReference type="NCBIfam" id="TIGR01549">
    <property type="entry name" value="HAD-SF-IA-v1"/>
    <property type="match status" value="1"/>
</dbReference>
<protein>
    <submittedName>
        <fullName evidence="1">HAD-superfamily hydrolase, subfamily IA, variant 1</fullName>
    </submittedName>
</protein>
<dbReference type="InterPro" id="IPR036412">
    <property type="entry name" value="HAD-like_sf"/>
</dbReference>
<dbReference type="InterPro" id="IPR023214">
    <property type="entry name" value="HAD_sf"/>
</dbReference>